<feature type="non-terminal residue" evidence="6">
    <location>
        <position position="1"/>
    </location>
</feature>
<feature type="transmembrane region" description="Helical" evidence="5">
    <location>
        <begin position="172"/>
        <end position="189"/>
    </location>
</feature>
<feature type="transmembrane region" description="Helical" evidence="5">
    <location>
        <begin position="66"/>
        <end position="91"/>
    </location>
</feature>
<gene>
    <name evidence="6" type="ORF">ACFQE1_19420</name>
</gene>
<dbReference type="AlphaFoldDB" id="A0ABD5S5F7"/>
<dbReference type="Proteomes" id="UP001596328">
    <property type="component" value="Unassembled WGS sequence"/>
</dbReference>
<evidence type="ECO:0000256" key="2">
    <source>
        <dbReference type="ARBA" id="ARBA00022692"/>
    </source>
</evidence>
<dbReference type="InterPro" id="IPR003689">
    <property type="entry name" value="ZIP"/>
</dbReference>
<feature type="transmembrane region" description="Helical" evidence="5">
    <location>
        <begin position="112"/>
        <end position="136"/>
    </location>
</feature>
<keyword evidence="4 5" id="KW-0472">Membrane</keyword>
<dbReference type="PANTHER" id="PTHR16950">
    <property type="entry name" value="ZINC TRANSPORTER SLC39A7 HISTIDINE-RICH MEMBRANE PROTEIN KE4"/>
    <property type="match status" value="1"/>
</dbReference>
<dbReference type="GO" id="GO:0016020">
    <property type="term" value="C:membrane"/>
    <property type="evidence" value="ECO:0007669"/>
    <property type="project" value="UniProtKB-SubCell"/>
</dbReference>
<comment type="caution">
    <text evidence="6">The sequence shown here is derived from an EMBL/GenBank/DDBJ whole genome shotgun (WGS) entry which is preliminary data.</text>
</comment>
<name>A0ABD5S5F7_9EURY</name>
<feature type="transmembrane region" description="Helical" evidence="5">
    <location>
        <begin position="12"/>
        <end position="30"/>
    </location>
</feature>
<dbReference type="PANTHER" id="PTHR16950:SF16">
    <property type="entry name" value="ZINC TRANSPORTER ZIP13"/>
    <property type="match status" value="1"/>
</dbReference>
<comment type="subcellular location">
    <subcellularLocation>
        <location evidence="1">Membrane</location>
        <topology evidence="1">Multi-pass membrane protein</topology>
    </subcellularLocation>
</comment>
<accession>A0ABD5S5F7</accession>
<evidence type="ECO:0000256" key="3">
    <source>
        <dbReference type="ARBA" id="ARBA00022989"/>
    </source>
</evidence>
<dbReference type="Pfam" id="PF02535">
    <property type="entry name" value="Zip"/>
    <property type="match status" value="1"/>
</dbReference>
<evidence type="ECO:0000256" key="1">
    <source>
        <dbReference type="ARBA" id="ARBA00004141"/>
    </source>
</evidence>
<proteinExistence type="predicted"/>
<sequence>LPEAVAEAGPAGVDGVFLAALAGFCAFFVLDQFVHWHHHHAPTHAGEPVTVLVLVSDAVHNFVDGVVLAGAFLVSVPTGLVTALVVGLHEIPQELGDFGVLVYGGLGRRRALALNVLSQSTVVLGGVVGYALAGSVVESAEAILPFAAGSFTYIATTDLVPEIQRESGTRRSVAYFAVFLAGMGLLWVVERVGPAHG</sequence>
<keyword evidence="3 5" id="KW-1133">Transmembrane helix</keyword>
<evidence type="ECO:0000313" key="6">
    <source>
        <dbReference type="EMBL" id="MFC6726492.1"/>
    </source>
</evidence>
<feature type="transmembrane region" description="Helical" evidence="5">
    <location>
        <begin position="142"/>
        <end position="160"/>
    </location>
</feature>
<evidence type="ECO:0000256" key="4">
    <source>
        <dbReference type="ARBA" id="ARBA00023136"/>
    </source>
</evidence>
<protein>
    <submittedName>
        <fullName evidence="6">ZIP family metal transporter</fullName>
    </submittedName>
</protein>
<keyword evidence="2 5" id="KW-0812">Transmembrane</keyword>
<organism evidence="6 7">
    <name type="scientific">Halobium palmae</name>
    <dbReference type="NCBI Taxonomy" id="1776492"/>
    <lineage>
        <taxon>Archaea</taxon>
        <taxon>Methanobacteriati</taxon>
        <taxon>Methanobacteriota</taxon>
        <taxon>Stenosarchaea group</taxon>
        <taxon>Halobacteria</taxon>
        <taxon>Halobacteriales</taxon>
        <taxon>Haloferacaceae</taxon>
        <taxon>Halobium</taxon>
    </lineage>
</organism>
<reference evidence="6 7" key="1">
    <citation type="journal article" date="2019" name="Int. J. Syst. Evol. Microbiol.">
        <title>The Global Catalogue of Microorganisms (GCM) 10K type strain sequencing project: providing services to taxonomists for standard genome sequencing and annotation.</title>
        <authorList>
            <consortium name="The Broad Institute Genomics Platform"/>
            <consortium name="The Broad Institute Genome Sequencing Center for Infectious Disease"/>
            <person name="Wu L."/>
            <person name="Ma J."/>
        </authorList>
    </citation>
    <scope>NUCLEOTIDE SEQUENCE [LARGE SCALE GENOMIC DNA]</scope>
    <source>
        <strain evidence="6 7">NBRC 111368</strain>
    </source>
</reference>
<evidence type="ECO:0000256" key="5">
    <source>
        <dbReference type="SAM" id="Phobius"/>
    </source>
</evidence>
<evidence type="ECO:0000313" key="7">
    <source>
        <dbReference type="Proteomes" id="UP001596328"/>
    </source>
</evidence>
<dbReference type="EMBL" id="JBHSWU010001155">
    <property type="protein sequence ID" value="MFC6726492.1"/>
    <property type="molecule type" value="Genomic_DNA"/>
</dbReference>
<keyword evidence="7" id="KW-1185">Reference proteome</keyword>